<dbReference type="EMBL" id="LECT01000048">
    <property type="protein sequence ID" value="KLU01991.1"/>
    <property type="molecule type" value="Genomic_DNA"/>
</dbReference>
<evidence type="ECO:0000313" key="2">
    <source>
        <dbReference type="EMBL" id="KLU01990.1"/>
    </source>
</evidence>
<proteinExistence type="predicted"/>
<accession>A0A0J1B6A6</accession>
<dbReference type="EMBL" id="LECT01000048">
    <property type="protein sequence ID" value="KLU01990.1"/>
    <property type="molecule type" value="Genomic_DNA"/>
</dbReference>
<keyword evidence="4" id="KW-1185">Reference proteome</keyword>
<organism evidence="3 4">
    <name type="scientific">Rhodopirellula islandica</name>
    <dbReference type="NCBI Taxonomy" id="595434"/>
    <lineage>
        <taxon>Bacteria</taxon>
        <taxon>Pseudomonadati</taxon>
        <taxon>Planctomycetota</taxon>
        <taxon>Planctomycetia</taxon>
        <taxon>Pirellulales</taxon>
        <taxon>Pirellulaceae</taxon>
        <taxon>Rhodopirellula</taxon>
    </lineage>
</organism>
<reference evidence="3 4" key="1">
    <citation type="submission" date="2015-05" db="EMBL/GenBank/DDBJ databases">
        <title>Permanent draft genome of Rhodopirellula islandicus K833.</title>
        <authorList>
            <person name="Kizina J."/>
            <person name="Richter M."/>
            <person name="Glockner F.O."/>
            <person name="Harder J."/>
        </authorList>
    </citation>
    <scope>NUCLEOTIDE SEQUENCE [LARGE SCALE GENOMIC DNA]</scope>
    <source>
        <strain evidence="4">DSM 24040 / K833</strain>
        <strain evidence="3">K833</strain>
    </source>
</reference>
<dbReference type="STRING" id="595434.RISK_006173"/>
<dbReference type="Proteomes" id="UP000036367">
    <property type="component" value="Unassembled WGS sequence"/>
</dbReference>
<comment type="caution">
    <text evidence="3">The sequence shown here is derived from an EMBL/GenBank/DDBJ whole genome shotgun (WGS) entry which is preliminary data.</text>
</comment>
<name>A0A0J1B6A6_RHOIS</name>
<dbReference type="AlphaFoldDB" id="A0A0J1B6A6"/>
<evidence type="ECO:0000313" key="1">
    <source>
        <dbReference type="EMBL" id="KLU01989.1"/>
    </source>
</evidence>
<gene>
    <name evidence="1" type="ORF">RISK_006173</name>
    <name evidence="2" type="ORF">RISK_006174</name>
    <name evidence="3" type="ORF">RISK_006175</name>
</gene>
<protein>
    <submittedName>
        <fullName evidence="3">Uncharacterized protein</fullName>
    </submittedName>
</protein>
<dbReference type="PATRIC" id="fig|595434.4.peg.5863"/>
<sequence length="43" mass="4951">MRNSRLTWVLRWVAASSLEPRSAGHVVRFDDAFPLATPRSPWL</sequence>
<dbReference type="EMBL" id="LECT01000048">
    <property type="protein sequence ID" value="KLU01989.1"/>
    <property type="molecule type" value="Genomic_DNA"/>
</dbReference>
<evidence type="ECO:0000313" key="3">
    <source>
        <dbReference type="EMBL" id="KLU01991.1"/>
    </source>
</evidence>
<evidence type="ECO:0000313" key="4">
    <source>
        <dbReference type="Proteomes" id="UP000036367"/>
    </source>
</evidence>